<reference evidence="1 2" key="1">
    <citation type="journal article" date="2021" name="Environ. Microbiol.">
        <title>New insights into the diversity and evolution of the archaeal mobilome from three complete genomes of Saccharolobus shibatae.</title>
        <authorList>
            <person name="Medvedeva S."/>
            <person name="Brandt D."/>
            <person name="Cvirkaite-Krupovic V."/>
            <person name="Liu Y."/>
            <person name="Severinov K."/>
            <person name="Ishino S."/>
            <person name="Ishino Y."/>
            <person name="Prangishvili D."/>
            <person name="Kalinowski J."/>
            <person name="Krupovic M."/>
        </authorList>
    </citation>
    <scope>NUCLEOTIDE SEQUENCE [LARGE SCALE GENOMIC DNA]</scope>
    <source>
        <strain evidence="1 2">S38A</strain>
    </source>
</reference>
<sequence>MNEKWEFILAIATYVLMSDEKEFNEFVEVVGEFLKKKEKEKKIEQLKKELEVLPPEELEEIINSLKAT</sequence>
<evidence type="ECO:0000313" key="1">
    <source>
        <dbReference type="EMBL" id="QXJ36583.1"/>
    </source>
</evidence>
<dbReference type="RefSeq" id="WP_218258927.1">
    <property type="nucleotide sequence ID" value="NZ_CP077713.1"/>
</dbReference>
<organism evidence="1 2">
    <name type="scientific">Saccharolobus shibatae</name>
    <dbReference type="NCBI Taxonomy" id="2286"/>
    <lineage>
        <taxon>Archaea</taxon>
        <taxon>Thermoproteota</taxon>
        <taxon>Thermoprotei</taxon>
        <taxon>Sulfolobales</taxon>
        <taxon>Sulfolobaceae</taxon>
        <taxon>Saccharolobus</taxon>
    </lineage>
</organism>
<proteinExistence type="predicted"/>
<evidence type="ECO:0000313" key="2">
    <source>
        <dbReference type="Proteomes" id="UP000694036"/>
    </source>
</evidence>
<dbReference type="EMBL" id="CP077713">
    <property type="protein sequence ID" value="QXJ36583.1"/>
    <property type="molecule type" value="Genomic_DNA"/>
</dbReference>
<dbReference type="GeneID" id="65558488"/>
<keyword evidence="2" id="KW-1185">Reference proteome</keyword>
<dbReference type="Proteomes" id="UP000694036">
    <property type="component" value="Chromosome"/>
</dbReference>
<name>A0A8F5H0M0_9CREN</name>
<dbReference type="AlphaFoldDB" id="A0A8F5H0M0"/>
<gene>
    <name evidence="1" type="ORF">J5U22_03160</name>
</gene>
<accession>A0A8F5H0M0</accession>
<protein>
    <submittedName>
        <fullName evidence="1">Uncharacterized protein</fullName>
    </submittedName>
</protein>